<dbReference type="Proteomes" id="UP000620366">
    <property type="component" value="Unassembled WGS sequence"/>
</dbReference>
<evidence type="ECO:0000313" key="3">
    <source>
        <dbReference type="Proteomes" id="UP000620366"/>
    </source>
</evidence>
<dbReference type="EMBL" id="JACRSP010000002">
    <property type="protein sequence ID" value="MBC8536409.1"/>
    <property type="molecule type" value="Genomic_DNA"/>
</dbReference>
<keyword evidence="3" id="KW-1185">Reference proteome</keyword>
<comment type="caution">
    <text evidence="2">The sequence shown here is derived from an EMBL/GenBank/DDBJ whole genome shotgun (WGS) entry which is preliminary data.</text>
</comment>
<proteinExistence type="predicted"/>
<organism evidence="2 3">
    <name type="scientific">Feifania hominis</name>
    <dbReference type="NCBI Taxonomy" id="2763660"/>
    <lineage>
        <taxon>Bacteria</taxon>
        <taxon>Bacillati</taxon>
        <taxon>Bacillota</taxon>
        <taxon>Clostridia</taxon>
        <taxon>Eubacteriales</taxon>
        <taxon>Feifaniaceae</taxon>
        <taxon>Feifania</taxon>
    </lineage>
</organism>
<gene>
    <name evidence="2" type="ORF">H8695_06850</name>
</gene>
<evidence type="ECO:0000313" key="2">
    <source>
        <dbReference type="EMBL" id="MBC8536409.1"/>
    </source>
</evidence>
<feature type="region of interest" description="Disordered" evidence="1">
    <location>
        <begin position="1"/>
        <end position="25"/>
    </location>
</feature>
<sequence>MYNVNFKPAEELSPRPTESEAVLANPQTNEEVVGGSIQGVLSDNIGYYVVIQFLIGTNTLVAREGVLYAVGINYVTLYDPLADNYTVCDMYSIKFVTFYDSRTRPASLNNVPNLNTFPS</sequence>
<reference evidence="2" key="1">
    <citation type="submission" date="2020-08" db="EMBL/GenBank/DDBJ databases">
        <title>Genome public.</title>
        <authorList>
            <person name="Liu C."/>
            <person name="Sun Q."/>
        </authorList>
    </citation>
    <scope>NUCLEOTIDE SEQUENCE</scope>
    <source>
        <strain evidence="2">BX7</strain>
    </source>
</reference>
<protein>
    <submittedName>
        <fullName evidence="2">Uncharacterized protein</fullName>
    </submittedName>
</protein>
<dbReference type="RefSeq" id="WP_249300228.1">
    <property type="nucleotide sequence ID" value="NZ_JACRSP010000002.1"/>
</dbReference>
<evidence type="ECO:0000256" key="1">
    <source>
        <dbReference type="SAM" id="MobiDB-lite"/>
    </source>
</evidence>
<name>A0A926DEN0_9FIRM</name>
<accession>A0A926DEN0</accession>
<dbReference type="AlphaFoldDB" id="A0A926DEN0"/>